<evidence type="ECO:0000256" key="11">
    <source>
        <dbReference type="ARBA" id="ARBA00023136"/>
    </source>
</evidence>
<evidence type="ECO:0000313" key="21">
    <source>
        <dbReference type="Proteomes" id="UP000198703"/>
    </source>
</evidence>
<dbReference type="PANTHER" id="PTHR32552">
    <property type="entry name" value="FERRICHROME IRON RECEPTOR-RELATED"/>
    <property type="match status" value="1"/>
</dbReference>
<dbReference type="SUPFAM" id="SSF56935">
    <property type="entry name" value="Porins"/>
    <property type="match status" value="1"/>
</dbReference>
<dbReference type="NCBIfam" id="TIGR01783">
    <property type="entry name" value="TonB-siderophor"/>
    <property type="match status" value="1"/>
</dbReference>
<dbReference type="GO" id="GO:0038023">
    <property type="term" value="F:signaling receptor activity"/>
    <property type="evidence" value="ECO:0007669"/>
    <property type="project" value="InterPro"/>
</dbReference>
<dbReference type="Pfam" id="PF00593">
    <property type="entry name" value="TonB_dep_Rec_b-barrel"/>
    <property type="match status" value="1"/>
</dbReference>
<evidence type="ECO:0000256" key="15">
    <source>
        <dbReference type="PROSITE-ProRule" id="PRU10144"/>
    </source>
</evidence>
<keyword evidence="13 14" id="KW-0998">Cell outer membrane</keyword>
<organism evidence="20 21">
    <name type="scientific">Rubrimonas cliftonensis</name>
    <dbReference type="NCBI Taxonomy" id="89524"/>
    <lineage>
        <taxon>Bacteria</taxon>
        <taxon>Pseudomonadati</taxon>
        <taxon>Pseudomonadota</taxon>
        <taxon>Alphaproteobacteria</taxon>
        <taxon>Rhodobacterales</taxon>
        <taxon>Paracoccaceae</taxon>
        <taxon>Rubrimonas</taxon>
    </lineage>
</organism>
<dbReference type="InterPro" id="IPR000531">
    <property type="entry name" value="Beta-barrel_TonB"/>
</dbReference>
<dbReference type="InterPro" id="IPR010105">
    <property type="entry name" value="TonB_sidphr_rcpt"/>
</dbReference>
<keyword evidence="4 14" id="KW-1134">Transmembrane beta strand</keyword>
<dbReference type="Proteomes" id="UP000198703">
    <property type="component" value="Unassembled WGS sequence"/>
</dbReference>
<evidence type="ECO:0000256" key="12">
    <source>
        <dbReference type="ARBA" id="ARBA00023170"/>
    </source>
</evidence>
<dbReference type="AlphaFoldDB" id="A0A1H4F2G7"/>
<evidence type="ECO:0000256" key="3">
    <source>
        <dbReference type="ARBA" id="ARBA00022448"/>
    </source>
</evidence>
<dbReference type="GO" id="GO:0015891">
    <property type="term" value="P:siderophore transport"/>
    <property type="evidence" value="ECO:0007669"/>
    <property type="project" value="InterPro"/>
</dbReference>
<evidence type="ECO:0000256" key="16">
    <source>
        <dbReference type="RuleBase" id="RU003357"/>
    </source>
</evidence>
<gene>
    <name evidence="20" type="ORF">SAMN05444370_11741</name>
</gene>
<evidence type="ECO:0000256" key="10">
    <source>
        <dbReference type="ARBA" id="ARBA00023077"/>
    </source>
</evidence>
<keyword evidence="8" id="KW-0408">Iron</keyword>
<keyword evidence="3 14" id="KW-0813">Transport</keyword>
<evidence type="ECO:0000256" key="7">
    <source>
        <dbReference type="ARBA" id="ARBA00022729"/>
    </source>
</evidence>
<dbReference type="Gene3D" id="2.40.170.20">
    <property type="entry name" value="TonB-dependent receptor, beta-barrel domain"/>
    <property type="match status" value="1"/>
</dbReference>
<dbReference type="RefSeq" id="WP_217632229.1">
    <property type="nucleotide sequence ID" value="NZ_FNQM01000017.1"/>
</dbReference>
<evidence type="ECO:0000313" key="20">
    <source>
        <dbReference type="EMBL" id="SEA90672.1"/>
    </source>
</evidence>
<evidence type="ECO:0000256" key="6">
    <source>
        <dbReference type="ARBA" id="ARBA00022692"/>
    </source>
</evidence>
<dbReference type="PROSITE" id="PS01156">
    <property type="entry name" value="TONB_DEPENDENT_REC_2"/>
    <property type="match status" value="1"/>
</dbReference>
<dbReference type="InterPro" id="IPR036942">
    <property type="entry name" value="Beta-barrel_TonB_sf"/>
</dbReference>
<feature type="short sequence motif" description="TonB C-terminal box" evidence="15">
    <location>
        <begin position="702"/>
        <end position="719"/>
    </location>
</feature>
<keyword evidence="7" id="KW-0732">Signal</keyword>
<evidence type="ECO:0000256" key="8">
    <source>
        <dbReference type="ARBA" id="ARBA00023004"/>
    </source>
</evidence>
<keyword evidence="11 14" id="KW-0472">Membrane</keyword>
<evidence type="ECO:0000256" key="14">
    <source>
        <dbReference type="PROSITE-ProRule" id="PRU01360"/>
    </source>
</evidence>
<keyword evidence="5" id="KW-0410">Iron transport</keyword>
<feature type="region of interest" description="Disordered" evidence="17">
    <location>
        <begin position="257"/>
        <end position="278"/>
    </location>
</feature>
<comment type="similarity">
    <text evidence="2 14 16">Belongs to the TonB-dependent receptor family.</text>
</comment>
<keyword evidence="6 14" id="KW-0812">Transmembrane</keyword>
<dbReference type="Pfam" id="PF07715">
    <property type="entry name" value="Plug"/>
    <property type="match status" value="1"/>
</dbReference>
<dbReference type="PANTHER" id="PTHR32552:SF82">
    <property type="entry name" value="FCUA PROTEIN"/>
    <property type="match status" value="1"/>
</dbReference>
<keyword evidence="10 16" id="KW-0798">TonB box</keyword>
<comment type="subcellular location">
    <subcellularLocation>
        <location evidence="1 14">Cell outer membrane</location>
        <topology evidence="1 14">Multi-pass membrane protein</topology>
    </subcellularLocation>
</comment>
<dbReference type="InterPro" id="IPR039426">
    <property type="entry name" value="TonB-dep_rcpt-like"/>
</dbReference>
<evidence type="ECO:0000256" key="13">
    <source>
        <dbReference type="ARBA" id="ARBA00023237"/>
    </source>
</evidence>
<dbReference type="PROSITE" id="PS52016">
    <property type="entry name" value="TONB_DEPENDENT_REC_3"/>
    <property type="match status" value="1"/>
</dbReference>
<evidence type="ECO:0000256" key="5">
    <source>
        <dbReference type="ARBA" id="ARBA00022496"/>
    </source>
</evidence>
<feature type="domain" description="TonB-dependent receptor-like beta-barrel" evidence="18">
    <location>
        <begin position="243"/>
        <end position="685"/>
    </location>
</feature>
<evidence type="ECO:0000256" key="17">
    <source>
        <dbReference type="SAM" id="MobiDB-lite"/>
    </source>
</evidence>
<proteinExistence type="inferred from homology"/>
<evidence type="ECO:0000259" key="19">
    <source>
        <dbReference type="Pfam" id="PF07715"/>
    </source>
</evidence>
<protein>
    <submittedName>
        <fullName evidence="20">Iron complex outermembrane recepter protein</fullName>
    </submittedName>
</protein>
<evidence type="ECO:0000256" key="1">
    <source>
        <dbReference type="ARBA" id="ARBA00004571"/>
    </source>
</evidence>
<dbReference type="GO" id="GO:0015344">
    <property type="term" value="F:siderophore uptake transmembrane transporter activity"/>
    <property type="evidence" value="ECO:0007669"/>
    <property type="project" value="TreeGrafter"/>
</dbReference>
<dbReference type="InterPro" id="IPR037066">
    <property type="entry name" value="Plug_dom_sf"/>
</dbReference>
<keyword evidence="9" id="KW-0406">Ion transport</keyword>
<keyword evidence="21" id="KW-1185">Reference proteome</keyword>
<dbReference type="InterPro" id="IPR010917">
    <property type="entry name" value="TonB_rcpt_CS"/>
</dbReference>
<name>A0A1H4F2G7_9RHOB</name>
<keyword evidence="12" id="KW-0675">Receptor</keyword>
<feature type="domain" description="TonB-dependent receptor plug" evidence="19">
    <location>
        <begin position="67"/>
        <end position="160"/>
    </location>
</feature>
<accession>A0A1H4F2G7</accession>
<evidence type="ECO:0000256" key="2">
    <source>
        <dbReference type="ARBA" id="ARBA00009810"/>
    </source>
</evidence>
<dbReference type="InterPro" id="IPR012910">
    <property type="entry name" value="Plug_dom"/>
</dbReference>
<dbReference type="GO" id="GO:0009279">
    <property type="term" value="C:cell outer membrane"/>
    <property type="evidence" value="ECO:0007669"/>
    <property type="project" value="UniProtKB-SubCell"/>
</dbReference>
<reference evidence="20 21" key="1">
    <citation type="submission" date="2016-10" db="EMBL/GenBank/DDBJ databases">
        <authorList>
            <person name="de Groot N.N."/>
        </authorList>
    </citation>
    <scope>NUCLEOTIDE SEQUENCE [LARGE SCALE GENOMIC DNA]</scope>
    <source>
        <strain evidence="20 21">DSM 15345</strain>
    </source>
</reference>
<evidence type="ECO:0000259" key="18">
    <source>
        <dbReference type="Pfam" id="PF00593"/>
    </source>
</evidence>
<sequence>MAQHECMARLLASSGFVICLAAGVAAQPIVLDQIVVEGSQVELAEPFAGGQVATGGRAGLLGNLDYRDAPFSGTAYTAEFIEDQQAASVGDVLLNDPTVRVANGFGNFQEVYVIRGFPVFSDDITLNGLYGILPRQTVAAPLVERVEVLRGANAFLNGAAPGNSGVGGTVNLVPKRAPSGGINSLTTGFESDGQFIGTIDVGRRFGGNEAWGVRVGATGRVGDTAVDDEERSLAAASLGVDYDGEDFRFSADLGYQDNSLERPRPQVTPTGAVPETPDADANYAQPWTSSDERQLFFAARGEFDLNDSITTWLAGGFRLGEEENVLSNPRATAEGVLTSSRFDNAREDTVLSGDAGVRADFETGPISHRAVLSGSVTRLEFKNAFALADFAGFPAGTLHDPVAFPPPPTDAFIGGDLSNPLTTEKTTTASIAFADTLSFFDDKVLLTLGGRYQTIKTEAFDANTGAETSEIDGSAFTPAIGLVVKPFENVSLFANYVEALQQGRVAPSSSGGAPIMNAGEVLDPFVSEQFEIGAKYVGDRFGATLSLFSITQQQALVENGIFSADGEQRNRGVELTLFGEPFAGLRVLGGATFVEAELRRTTGGANDGKDAVGVPNFQGNLGVEWDVPIVEGLTLGGRAIYTGEQFVNAANTFEADSWVRVDLGASYATVIADRAVTFRARVENVADEAYWASVGGFPGANYLVQGAPRTLIVSANVRF</sequence>
<dbReference type="STRING" id="89524.SAMN05444370_11741"/>
<dbReference type="CDD" id="cd01347">
    <property type="entry name" value="ligand_gated_channel"/>
    <property type="match status" value="1"/>
</dbReference>
<evidence type="ECO:0000256" key="9">
    <source>
        <dbReference type="ARBA" id="ARBA00023065"/>
    </source>
</evidence>
<dbReference type="EMBL" id="FNQM01000017">
    <property type="protein sequence ID" value="SEA90672.1"/>
    <property type="molecule type" value="Genomic_DNA"/>
</dbReference>
<evidence type="ECO:0000256" key="4">
    <source>
        <dbReference type="ARBA" id="ARBA00022452"/>
    </source>
</evidence>
<dbReference type="Gene3D" id="2.170.130.10">
    <property type="entry name" value="TonB-dependent receptor, plug domain"/>
    <property type="match status" value="1"/>
</dbReference>